<dbReference type="Pfam" id="PF16854">
    <property type="entry name" value="VPS53_C"/>
    <property type="match status" value="1"/>
</dbReference>
<protein>
    <recommendedName>
        <fullName evidence="1">Vps53 C-terminal domain-containing protein</fullName>
    </recommendedName>
</protein>
<proteinExistence type="predicted"/>
<accession>A0A7R9B1N5</accession>
<dbReference type="Gene3D" id="1.10.357.110">
    <property type="entry name" value="Vacuolar protein sorting-associated protein 53, C-terminus"/>
    <property type="match status" value="1"/>
</dbReference>
<name>A0A7R9B1N5_TIMSH</name>
<feature type="domain" description="Vps53 C-terminal" evidence="1">
    <location>
        <begin position="41"/>
        <end position="99"/>
    </location>
</feature>
<dbReference type="GO" id="GO:0000938">
    <property type="term" value="C:GARP complex"/>
    <property type="evidence" value="ECO:0007669"/>
    <property type="project" value="InterPro"/>
</dbReference>
<dbReference type="PANTHER" id="PTHR12820">
    <property type="entry name" value="VACUOLAR SORTING PROTEIN 53"/>
    <property type="match status" value="1"/>
</dbReference>
<dbReference type="EMBL" id="OC003886">
    <property type="protein sequence ID" value="CAD7263828.1"/>
    <property type="molecule type" value="Genomic_DNA"/>
</dbReference>
<dbReference type="GO" id="GO:0042147">
    <property type="term" value="P:retrograde transport, endosome to Golgi"/>
    <property type="evidence" value="ECO:0007669"/>
    <property type="project" value="InterPro"/>
</dbReference>
<sequence>MPQHGLNRKETNIFLGVKGQVKEGIVMFSWYNYEQLAISPIQQKGYTKIVVKGMTKAEMVLKVVMAPTDPPNAFIEQYSKLLPDSDLLEFQKVLDMKGLRRNEQTQLVDLFRIEQSAGTHGNVFHESTLMNLRSPDHESSHIRKLEKLIKKRL</sequence>
<dbReference type="InterPro" id="IPR031745">
    <property type="entry name" value="Vps53_C"/>
</dbReference>
<reference evidence="2" key="1">
    <citation type="submission" date="2020-11" db="EMBL/GenBank/DDBJ databases">
        <authorList>
            <person name="Tran Van P."/>
        </authorList>
    </citation>
    <scope>NUCLEOTIDE SEQUENCE</scope>
</reference>
<organism evidence="2">
    <name type="scientific">Timema shepardi</name>
    <name type="common">Walking stick</name>
    <dbReference type="NCBI Taxonomy" id="629360"/>
    <lineage>
        <taxon>Eukaryota</taxon>
        <taxon>Metazoa</taxon>
        <taxon>Ecdysozoa</taxon>
        <taxon>Arthropoda</taxon>
        <taxon>Hexapoda</taxon>
        <taxon>Insecta</taxon>
        <taxon>Pterygota</taxon>
        <taxon>Neoptera</taxon>
        <taxon>Polyneoptera</taxon>
        <taxon>Phasmatodea</taxon>
        <taxon>Timematodea</taxon>
        <taxon>Timematoidea</taxon>
        <taxon>Timematidae</taxon>
        <taxon>Timema</taxon>
    </lineage>
</organism>
<gene>
    <name evidence="2" type="ORF">TSIB3V08_LOCUS7895</name>
</gene>
<dbReference type="AlphaFoldDB" id="A0A7R9B1N5"/>
<dbReference type="InterPro" id="IPR038260">
    <property type="entry name" value="Vps53_C_sf"/>
</dbReference>
<dbReference type="GO" id="GO:0005829">
    <property type="term" value="C:cytosol"/>
    <property type="evidence" value="ECO:0007669"/>
    <property type="project" value="GOC"/>
</dbReference>
<evidence type="ECO:0000313" key="2">
    <source>
        <dbReference type="EMBL" id="CAD7263828.1"/>
    </source>
</evidence>
<evidence type="ECO:0000259" key="1">
    <source>
        <dbReference type="Pfam" id="PF16854"/>
    </source>
</evidence>
<dbReference type="InterPro" id="IPR039766">
    <property type="entry name" value="Vps53"/>
</dbReference>
<dbReference type="PANTHER" id="PTHR12820:SF0">
    <property type="entry name" value="VACUOLAR PROTEIN SORTING-ASSOCIATED PROTEIN 53 HOMOLOG"/>
    <property type="match status" value="1"/>
</dbReference>